<comment type="similarity">
    <text evidence="1">Belongs to the sulfotransferase 1 family.</text>
</comment>
<sequence length="318" mass="35938">MPTTARLIRPATREVRNRAFDSRFWDDFPVRSDDIVISTYPKCGTTWTQRIVGMLVFGSAEPFAVQDSSPWPDFRMPPPGAMLGLAESQTHRRFLKSHLPFDALPFYEGVKYIHVARDGRDAAMSFFNHKSHYTAESIARFAELSNEDPKFGDGDSYEFSPQDPVAHFTQWVDGPEDHQGDPGAGYFEMEKSFWEARDEPNVLLVHFNDLKADREGEMRRIADFLDIDISEALWPELVEAAGFDAMKKTSSALMPTADNVWKGGGNTFINKGTNKRWEGVFRKEDLARYDAKVAAEFSPSLAAWCEHGRLKAEALAAN</sequence>
<dbReference type="Gene3D" id="3.40.50.300">
    <property type="entry name" value="P-loop containing nucleotide triphosphate hydrolases"/>
    <property type="match status" value="1"/>
</dbReference>
<accession>A0A0M5L287</accession>
<dbReference type="InterPro" id="IPR000863">
    <property type="entry name" value="Sulfotransferase_dom"/>
</dbReference>
<dbReference type="OrthoDB" id="9804504at2"/>
<dbReference type="GO" id="GO:0008146">
    <property type="term" value="F:sulfotransferase activity"/>
    <property type="evidence" value="ECO:0007669"/>
    <property type="project" value="InterPro"/>
</dbReference>
<evidence type="ECO:0000256" key="2">
    <source>
        <dbReference type="ARBA" id="ARBA00022679"/>
    </source>
</evidence>
<dbReference type="PANTHER" id="PTHR11783">
    <property type="entry name" value="SULFOTRANSFERASE SULT"/>
    <property type="match status" value="1"/>
</dbReference>
<proteinExistence type="inferred from homology"/>
<dbReference type="Pfam" id="PF00685">
    <property type="entry name" value="Sulfotransfer_1"/>
    <property type="match status" value="1"/>
</dbReference>
<organism evidence="4 5">
    <name type="scientific">Altererythrobacter epoxidivorans</name>
    <dbReference type="NCBI Taxonomy" id="361183"/>
    <lineage>
        <taxon>Bacteria</taxon>
        <taxon>Pseudomonadati</taxon>
        <taxon>Pseudomonadota</taxon>
        <taxon>Alphaproteobacteria</taxon>
        <taxon>Sphingomonadales</taxon>
        <taxon>Erythrobacteraceae</taxon>
        <taxon>Altererythrobacter</taxon>
    </lineage>
</organism>
<dbReference type="EMBL" id="CP012669">
    <property type="protein sequence ID" value="ALE15707.1"/>
    <property type="molecule type" value="Genomic_DNA"/>
</dbReference>
<evidence type="ECO:0000259" key="3">
    <source>
        <dbReference type="Pfam" id="PF00685"/>
    </source>
</evidence>
<dbReference type="SUPFAM" id="SSF52540">
    <property type="entry name" value="P-loop containing nucleoside triphosphate hydrolases"/>
    <property type="match status" value="1"/>
</dbReference>
<dbReference type="Proteomes" id="UP000057938">
    <property type="component" value="Chromosome"/>
</dbReference>
<keyword evidence="2 4" id="KW-0808">Transferase</keyword>
<dbReference type="KEGG" id="aep:AMC99_00395"/>
<evidence type="ECO:0000313" key="4">
    <source>
        <dbReference type="EMBL" id="ALE15707.1"/>
    </source>
</evidence>
<evidence type="ECO:0000313" key="5">
    <source>
        <dbReference type="Proteomes" id="UP000057938"/>
    </source>
</evidence>
<evidence type="ECO:0000256" key="1">
    <source>
        <dbReference type="ARBA" id="ARBA00005771"/>
    </source>
</evidence>
<keyword evidence="5" id="KW-1185">Reference proteome</keyword>
<dbReference type="STRING" id="361183.AMC99_00395"/>
<dbReference type="InterPro" id="IPR027417">
    <property type="entry name" value="P-loop_NTPase"/>
</dbReference>
<dbReference type="PATRIC" id="fig|361183.4.peg.392"/>
<feature type="domain" description="Sulfotransferase" evidence="3">
    <location>
        <begin position="33"/>
        <end position="291"/>
    </location>
</feature>
<dbReference type="AlphaFoldDB" id="A0A0M5L287"/>
<name>A0A0M5L287_9SPHN</name>
<gene>
    <name evidence="4" type="ORF">AMC99_00395</name>
</gene>
<reference evidence="4 5" key="1">
    <citation type="submission" date="2015-09" db="EMBL/GenBank/DDBJ databases">
        <title>Complete genome sequence of a benzo[a]pyrene-degrading bacterium Altererythrobacter epoxidivorans CGMCC 1.7731T.</title>
        <authorList>
            <person name="Li Z."/>
            <person name="Cheng H."/>
            <person name="Huo Y."/>
            <person name="Xu X."/>
        </authorList>
    </citation>
    <scope>NUCLEOTIDE SEQUENCE [LARGE SCALE GENOMIC DNA]</scope>
    <source>
        <strain evidence="4 5">CGMCC 1.7731</strain>
    </source>
</reference>
<dbReference type="RefSeq" id="WP_061922091.1">
    <property type="nucleotide sequence ID" value="NZ_CP012669.1"/>
</dbReference>
<protein>
    <submittedName>
        <fullName evidence="4">Sulfotransferase</fullName>
    </submittedName>
</protein>